<dbReference type="PANTHER" id="PTHR33265">
    <property type="entry name" value="AVR9/CF-9 RAPIDLY ELICITED PROTEIN-RELATED"/>
    <property type="match status" value="1"/>
</dbReference>
<dbReference type="PANTHER" id="PTHR33265:SF6">
    <property type="entry name" value="OS01G0930500 PROTEIN"/>
    <property type="match status" value="1"/>
</dbReference>
<dbReference type="OrthoDB" id="1512693at2759"/>
<protein>
    <submittedName>
        <fullName evidence="1">Uncharacterized protein</fullName>
    </submittedName>
</protein>
<organism evidence="1 2">
    <name type="scientific">Lupinus albus</name>
    <name type="common">White lupine</name>
    <name type="synonym">Lupinus termis</name>
    <dbReference type="NCBI Taxonomy" id="3870"/>
    <lineage>
        <taxon>Eukaryota</taxon>
        <taxon>Viridiplantae</taxon>
        <taxon>Streptophyta</taxon>
        <taxon>Embryophyta</taxon>
        <taxon>Tracheophyta</taxon>
        <taxon>Spermatophyta</taxon>
        <taxon>Magnoliopsida</taxon>
        <taxon>eudicotyledons</taxon>
        <taxon>Gunneridae</taxon>
        <taxon>Pentapetalae</taxon>
        <taxon>rosids</taxon>
        <taxon>fabids</taxon>
        <taxon>Fabales</taxon>
        <taxon>Fabaceae</taxon>
        <taxon>Papilionoideae</taxon>
        <taxon>50 kb inversion clade</taxon>
        <taxon>genistoids sensu lato</taxon>
        <taxon>core genistoids</taxon>
        <taxon>Genisteae</taxon>
        <taxon>Lupinus</taxon>
    </lineage>
</organism>
<evidence type="ECO:0000313" key="2">
    <source>
        <dbReference type="Proteomes" id="UP000447434"/>
    </source>
</evidence>
<dbReference type="Proteomes" id="UP000447434">
    <property type="component" value="Chromosome 21"/>
</dbReference>
<dbReference type="AlphaFoldDB" id="A0A6A4NUA0"/>
<sequence>MECVEGHILHDQEGLISKRKMTIIDMNLMLKKGKLLRKSMRKLMHHHAKNLARGGYGMHEYEFSCSNSPNPVIFHVPKRKHHFTFPCIKSNEVAEDESEEVSAFEGYCEENKAIVLVPKTSENVFNIGFDFVCGEKKSSLLSPFSVRISNYSSEGSMNS</sequence>
<proteinExistence type="predicted"/>
<dbReference type="EMBL" id="WOCE01000021">
    <property type="protein sequence ID" value="KAE9590188.1"/>
    <property type="molecule type" value="Genomic_DNA"/>
</dbReference>
<gene>
    <name evidence="1" type="ORF">Lalb_Chr21g0316991</name>
</gene>
<comment type="caution">
    <text evidence="1">The sequence shown here is derived from an EMBL/GenBank/DDBJ whole genome shotgun (WGS) entry which is preliminary data.</text>
</comment>
<name>A0A6A4NUA0_LUPAL</name>
<evidence type="ECO:0000313" key="1">
    <source>
        <dbReference type="EMBL" id="KAE9590188.1"/>
    </source>
</evidence>
<keyword evidence="2" id="KW-1185">Reference proteome</keyword>
<accession>A0A6A4NUA0</accession>
<reference evidence="2" key="1">
    <citation type="journal article" date="2020" name="Nat. Commun.">
        <title>Genome sequence of the cluster root forming white lupin.</title>
        <authorList>
            <person name="Hufnagel B."/>
            <person name="Marques A."/>
            <person name="Soriano A."/>
            <person name="Marques L."/>
            <person name="Divol F."/>
            <person name="Doumas P."/>
            <person name="Sallet E."/>
            <person name="Mancinotti D."/>
            <person name="Carrere S."/>
            <person name="Marande W."/>
            <person name="Arribat S."/>
            <person name="Keller J."/>
            <person name="Huneau C."/>
            <person name="Blein T."/>
            <person name="Aime D."/>
            <person name="Laguerre M."/>
            <person name="Taylor J."/>
            <person name="Schubert V."/>
            <person name="Nelson M."/>
            <person name="Geu-Flores F."/>
            <person name="Crespi M."/>
            <person name="Gallardo-Guerrero K."/>
            <person name="Delaux P.-M."/>
            <person name="Salse J."/>
            <person name="Berges H."/>
            <person name="Guyot R."/>
            <person name="Gouzy J."/>
            <person name="Peret B."/>
        </authorList>
    </citation>
    <scope>NUCLEOTIDE SEQUENCE [LARGE SCALE GENOMIC DNA]</scope>
    <source>
        <strain evidence="2">cv. Amiga</strain>
    </source>
</reference>